<dbReference type="SUPFAM" id="SSF53623">
    <property type="entry name" value="MurD-like peptide ligases, catalytic domain"/>
    <property type="match status" value="1"/>
</dbReference>
<gene>
    <name evidence="10" type="primary">murF</name>
    <name evidence="15" type="ORF">CK501_12150</name>
</gene>
<keyword evidence="9 10" id="KW-0961">Cell wall biogenesis/degradation</keyword>
<dbReference type="OrthoDB" id="9801978at2"/>
<evidence type="ECO:0000313" key="15">
    <source>
        <dbReference type="EMBL" id="PAU79944.1"/>
    </source>
</evidence>
<evidence type="ECO:0000259" key="13">
    <source>
        <dbReference type="Pfam" id="PF02875"/>
    </source>
</evidence>
<comment type="subcellular location">
    <subcellularLocation>
        <location evidence="10 11">Cytoplasm</location>
    </subcellularLocation>
</comment>
<dbReference type="PANTHER" id="PTHR43024:SF1">
    <property type="entry name" value="UDP-N-ACETYLMURAMOYL-TRIPEPTIDE--D-ALANYL-D-ALANINE LIGASE"/>
    <property type="match status" value="1"/>
</dbReference>
<feature type="binding site" evidence="10">
    <location>
        <begin position="108"/>
        <end position="114"/>
    </location>
    <ligand>
        <name>ATP</name>
        <dbReference type="ChEBI" id="CHEBI:30616"/>
    </ligand>
</feature>
<keyword evidence="8 10" id="KW-0131">Cell cycle</keyword>
<keyword evidence="7 10" id="KW-0573">Peptidoglycan synthesis</keyword>
<reference evidence="15 16" key="1">
    <citation type="submission" date="2017-08" db="EMBL/GenBank/DDBJ databases">
        <title>Halovibrio sewagensis sp. nov., isolated from wastewater of high salinity.</title>
        <authorList>
            <person name="Dong X."/>
            <person name="Zhang G."/>
        </authorList>
    </citation>
    <scope>NUCLEOTIDE SEQUENCE [LARGE SCALE GENOMIC DNA]</scope>
    <source>
        <strain evidence="15 16">YL5-2</strain>
    </source>
</reference>
<dbReference type="InterPro" id="IPR035911">
    <property type="entry name" value="MurE/MurF_N"/>
</dbReference>
<dbReference type="UniPathway" id="UPA00219"/>
<comment type="function">
    <text evidence="10 11">Involved in cell wall formation. Catalyzes the final step in the synthesis of UDP-N-acetylmuramoyl-pentapeptide, the precursor of murein.</text>
</comment>
<evidence type="ECO:0000256" key="5">
    <source>
        <dbReference type="ARBA" id="ARBA00022840"/>
    </source>
</evidence>
<accession>A0A2A2F5C9</accession>
<evidence type="ECO:0000256" key="7">
    <source>
        <dbReference type="ARBA" id="ARBA00022984"/>
    </source>
</evidence>
<name>A0A2A2F5C9_9GAMM</name>
<evidence type="ECO:0000313" key="16">
    <source>
        <dbReference type="Proteomes" id="UP000218896"/>
    </source>
</evidence>
<dbReference type="Pfam" id="PF01225">
    <property type="entry name" value="Mur_ligase"/>
    <property type="match status" value="1"/>
</dbReference>
<dbReference type="RefSeq" id="WP_095618012.1">
    <property type="nucleotide sequence ID" value="NZ_NSKD01000005.1"/>
</dbReference>
<dbReference type="InterPro" id="IPR000713">
    <property type="entry name" value="Mur_ligase_N"/>
</dbReference>
<comment type="pathway">
    <text evidence="10 11">Cell wall biogenesis; peptidoglycan biosynthesis.</text>
</comment>
<evidence type="ECO:0000256" key="4">
    <source>
        <dbReference type="ARBA" id="ARBA00022741"/>
    </source>
</evidence>
<dbReference type="HAMAP" id="MF_02019">
    <property type="entry name" value="MurF"/>
    <property type="match status" value="1"/>
</dbReference>
<dbReference type="GO" id="GO:0005524">
    <property type="term" value="F:ATP binding"/>
    <property type="evidence" value="ECO:0007669"/>
    <property type="project" value="UniProtKB-UniRule"/>
</dbReference>
<dbReference type="NCBIfam" id="TIGR01143">
    <property type="entry name" value="murF"/>
    <property type="match status" value="1"/>
</dbReference>
<dbReference type="InterPro" id="IPR004101">
    <property type="entry name" value="Mur_ligase_C"/>
</dbReference>
<comment type="catalytic activity">
    <reaction evidence="10 11">
        <text>D-alanyl-D-alanine + UDP-N-acetyl-alpha-D-muramoyl-L-alanyl-gamma-D-glutamyl-meso-2,6-diaminopimelate + ATP = UDP-N-acetyl-alpha-D-muramoyl-L-alanyl-gamma-D-glutamyl-meso-2,6-diaminopimeloyl-D-alanyl-D-alanine + ADP + phosphate + H(+)</text>
        <dbReference type="Rhea" id="RHEA:28374"/>
        <dbReference type="ChEBI" id="CHEBI:15378"/>
        <dbReference type="ChEBI" id="CHEBI:30616"/>
        <dbReference type="ChEBI" id="CHEBI:43474"/>
        <dbReference type="ChEBI" id="CHEBI:57822"/>
        <dbReference type="ChEBI" id="CHEBI:61386"/>
        <dbReference type="ChEBI" id="CHEBI:83905"/>
        <dbReference type="ChEBI" id="CHEBI:456216"/>
        <dbReference type="EC" id="6.3.2.10"/>
    </reaction>
</comment>
<evidence type="ECO:0000256" key="10">
    <source>
        <dbReference type="HAMAP-Rule" id="MF_02019"/>
    </source>
</evidence>
<dbReference type="GO" id="GO:0051301">
    <property type="term" value="P:cell division"/>
    <property type="evidence" value="ECO:0007669"/>
    <property type="project" value="UniProtKB-KW"/>
</dbReference>
<keyword evidence="5 10" id="KW-0067">ATP-binding</keyword>
<dbReference type="Proteomes" id="UP000218896">
    <property type="component" value="Unassembled WGS sequence"/>
</dbReference>
<dbReference type="InterPro" id="IPR036615">
    <property type="entry name" value="Mur_ligase_C_dom_sf"/>
</dbReference>
<dbReference type="GO" id="GO:0005737">
    <property type="term" value="C:cytoplasm"/>
    <property type="evidence" value="ECO:0007669"/>
    <property type="project" value="UniProtKB-SubCell"/>
</dbReference>
<dbReference type="AlphaFoldDB" id="A0A2A2F5C9"/>
<evidence type="ECO:0000259" key="12">
    <source>
        <dbReference type="Pfam" id="PF01225"/>
    </source>
</evidence>
<evidence type="ECO:0000256" key="6">
    <source>
        <dbReference type="ARBA" id="ARBA00022960"/>
    </source>
</evidence>
<dbReference type="InterPro" id="IPR051046">
    <property type="entry name" value="MurCDEF_CellWall_CoF430Synth"/>
</dbReference>
<keyword evidence="3 10" id="KW-0132">Cell division</keyword>
<dbReference type="Gene3D" id="3.90.190.20">
    <property type="entry name" value="Mur ligase, C-terminal domain"/>
    <property type="match status" value="1"/>
</dbReference>
<protein>
    <recommendedName>
        <fullName evidence="10 11">UDP-N-acetylmuramoyl-tripeptide--D-alanyl-D-alanine ligase</fullName>
        <ecNumber evidence="10 11">6.3.2.10</ecNumber>
    </recommendedName>
    <alternativeName>
        <fullName evidence="10">D-alanyl-D-alanine-adding enzyme</fullName>
    </alternativeName>
</protein>
<sequence>MMRAFSLAEITPLVQGTLRGEDLFFSRVGIDTRTLAKGALYVALTGDRFDGHDFVREAEKAGACAIVAEKKVDASMPMIQVRDSRYALGRLAGLNRSEFAGRLVGITGSSGKTTTRQMMQTVLAEAGAVMATEGNLNNEIGAPLTLLQLGPDAEYAVVELGASGLGEIAWTGSLAAPDVGIITNASEAHLEGFGSLESIVSAKGEIIDSVRAGGTVILNHDEAAFEDWRARAGMRRVLSISAQGDQDASFRAESIREDADGIAFTLLGDAVTATDIRLPIPGRHNVANALLVAAAAHSLGLDMDRVARGLAKTPAVAGRLEPITLRPGIRILNDSYNANPASMAAALRTLAAMPAPRFALLGDMAELGSEAASQHRVLGELARQLGIEQLMVTGSHASDYADGFGDGTHTGDAPETLADRVWDELGEAASILVKGSRSAGMDRAVTRLRERNDDTC</sequence>
<dbReference type="InterPro" id="IPR013221">
    <property type="entry name" value="Mur_ligase_cen"/>
</dbReference>
<keyword evidence="6 10" id="KW-0133">Cell shape</keyword>
<dbReference type="InterPro" id="IPR005863">
    <property type="entry name" value="UDP-N-AcMur_synth"/>
</dbReference>
<evidence type="ECO:0000259" key="14">
    <source>
        <dbReference type="Pfam" id="PF08245"/>
    </source>
</evidence>
<dbReference type="GO" id="GO:0008360">
    <property type="term" value="P:regulation of cell shape"/>
    <property type="evidence" value="ECO:0007669"/>
    <property type="project" value="UniProtKB-KW"/>
</dbReference>
<evidence type="ECO:0000256" key="9">
    <source>
        <dbReference type="ARBA" id="ARBA00023316"/>
    </source>
</evidence>
<dbReference type="Pfam" id="PF02875">
    <property type="entry name" value="Mur_ligase_C"/>
    <property type="match status" value="1"/>
</dbReference>
<evidence type="ECO:0000256" key="3">
    <source>
        <dbReference type="ARBA" id="ARBA00022618"/>
    </source>
</evidence>
<organism evidence="15 16">
    <name type="scientific">Halovibrio salipaludis</name>
    <dbReference type="NCBI Taxonomy" id="2032626"/>
    <lineage>
        <taxon>Bacteria</taxon>
        <taxon>Pseudomonadati</taxon>
        <taxon>Pseudomonadota</taxon>
        <taxon>Gammaproteobacteria</taxon>
        <taxon>Oceanospirillales</taxon>
        <taxon>Halomonadaceae</taxon>
        <taxon>Halovibrio</taxon>
    </lineage>
</organism>
<dbReference type="Gene3D" id="3.40.1390.10">
    <property type="entry name" value="MurE/MurF, N-terminal domain"/>
    <property type="match status" value="1"/>
</dbReference>
<keyword evidence="4 10" id="KW-0547">Nucleotide-binding</keyword>
<keyword evidence="2 10" id="KW-0436">Ligase</keyword>
<evidence type="ECO:0000256" key="2">
    <source>
        <dbReference type="ARBA" id="ARBA00022598"/>
    </source>
</evidence>
<dbReference type="SUPFAM" id="SSF53244">
    <property type="entry name" value="MurD-like peptide ligases, peptide-binding domain"/>
    <property type="match status" value="1"/>
</dbReference>
<proteinExistence type="inferred from homology"/>
<keyword evidence="1 10" id="KW-0963">Cytoplasm</keyword>
<keyword evidence="16" id="KW-1185">Reference proteome</keyword>
<dbReference type="GO" id="GO:0071555">
    <property type="term" value="P:cell wall organization"/>
    <property type="evidence" value="ECO:0007669"/>
    <property type="project" value="UniProtKB-KW"/>
</dbReference>
<dbReference type="GO" id="GO:0047480">
    <property type="term" value="F:UDP-N-acetylmuramoyl-tripeptide-D-alanyl-D-alanine ligase activity"/>
    <property type="evidence" value="ECO:0007669"/>
    <property type="project" value="UniProtKB-UniRule"/>
</dbReference>
<dbReference type="SUPFAM" id="SSF63418">
    <property type="entry name" value="MurE/MurF N-terminal domain"/>
    <property type="match status" value="1"/>
</dbReference>
<comment type="caution">
    <text evidence="15">The sequence shown here is derived from an EMBL/GenBank/DDBJ whole genome shotgun (WGS) entry which is preliminary data.</text>
</comment>
<feature type="domain" description="Mur ligase central" evidence="14">
    <location>
        <begin position="106"/>
        <end position="296"/>
    </location>
</feature>
<evidence type="ECO:0000256" key="8">
    <source>
        <dbReference type="ARBA" id="ARBA00023306"/>
    </source>
</evidence>
<feature type="domain" description="Mur ligase N-terminal catalytic" evidence="12">
    <location>
        <begin position="27"/>
        <end position="92"/>
    </location>
</feature>
<dbReference type="Pfam" id="PF08245">
    <property type="entry name" value="Mur_ligase_M"/>
    <property type="match status" value="1"/>
</dbReference>
<evidence type="ECO:0000256" key="1">
    <source>
        <dbReference type="ARBA" id="ARBA00022490"/>
    </source>
</evidence>
<dbReference type="InterPro" id="IPR036565">
    <property type="entry name" value="Mur-like_cat_sf"/>
</dbReference>
<dbReference type="EMBL" id="NSKD01000005">
    <property type="protein sequence ID" value="PAU79944.1"/>
    <property type="molecule type" value="Genomic_DNA"/>
</dbReference>
<evidence type="ECO:0000256" key="11">
    <source>
        <dbReference type="RuleBase" id="RU004136"/>
    </source>
</evidence>
<feature type="domain" description="Mur ligase C-terminal" evidence="13">
    <location>
        <begin position="318"/>
        <end position="437"/>
    </location>
</feature>
<dbReference type="EC" id="6.3.2.10" evidence="10 11"/>
<dbReference type="GO" id="GO:0008766">
    <property type="term" value="F:UDP-N-acetylmuramoylalanyl-D-glutamyl-2,6-diaminopimelate-D-alanyl-D-alanine ligase activity"/>
    <property type="evidence" value="ECO:0007669"/>
    <property type="project" value="RHEA"/>
</dbReference>
<comment type="similarity">
    <text evidence="10">Belongs to the MurCDEF family. MurF subfamily.</text>
</comment>
<dbReference type="Gene3D" id="3.40.1190.10">
    <property type="entry name" value="Mur-like, catalytic domain"/>
    <property type="match status" value="1"/>
</dbReference>
<dbReference type="PANTHER" id="PTHR43024">
    <property type="entry name" value="UDP-N-ACETYLMURAMOYL-TRIPEPTIDE--D-ALANYL-D-ALANINE LIGASE"/>
    <property type="match status" value="1"/>
</dbReference>
<dbReference type="GO" id="GO:0009252">
    <property type="term" value="P:peptidoglycan biosynthetic process"/>
    <property type="evidence" value="ECO:0007669"/>
    <property type="project" value="UniProtKB-UniRule"/>
</dbReference>